<evidence type="ECO:0000313" key="4">
    <source>
        <dbReference type="EMBL" id="MBC5659359.1"/>
    </source>
</evidence>
<gene>
    <name evidence="4" type="ORF">H8S44_06205</name>
</gene>
<dbReference type="GO" id="GO:0003700">
    <property type="term" value="F:DNA-binding transcription factor activity"/>
    <property type="evidence" value="ECO:0007669"/>
    <property type="project" value="InterPro"/>
</dbReference>
<keyword evidence="2" id="KW-0804">Transcription</keyword>
<evidence type="ECO:0000313" key="5">
    <source>
        <dbReference type="Proteomes" id="UP000649345"/>
    </source>
</evidence>
<name>A0A923LBB0_9FIRM</name>
<dbReference type="RefSeq" id="WP_186871723.1">
    <property type="nucleotide sequence ID" value="NZ_JACOOR010000003.1"/>
</dbReference>
<dbReference type="PANTHER" id="PTHR30363:SF44">
    <property type="entry name" value="AGA OPERON TRANSCRIPTIONAL REPRESSOR-RELATED"/>
    <property type="match status" value="1"/>
</dbReference>
<dbReference type="InterPro" id="IPR036388">
    <property type="entry name" value="WH-like_DNA-bd_sf"/>
</dbReference>
<dbReference type="InterPro" id="IPR014036">
    <property type="entry name" value="DeoR-like_C"/>
</dbReference>
<evidence type="ECO:0000256" key="1">
    <source>
        <dbReference type="ARBA" id="ARBA00023015"/>
    </source>
</evidence>
<comment type="caution">
    <text evidence="4">The sequence shown here is derived from an EMBL/GenBank/DDBJ whole genome shotgun (WGS) entry which is preliminary data.</text>
</comment>
<dbReference type="Pfam" id="PF08220">
    <property type="entry name" value="HTH_DeoR"/>
    <property type="match status" value="1"/>
</dbReference>
<dbReference type="SMART" id="SM01134">
    <property type="entry name" value="DeoRC"/>
    <property type="match status" value="1"/>
</dbReference>
<dbReference type="InterPro" id="IPR036390">
    <property type="entry name" value="WH_DNA-bd_sf"/>
</dbReference>
<dbReference type="Pfam" id="PF00455">
    <property type="entry name" value="DeoRC"/>
    <property type="match status" value="1"/>
</dbReference>
<dbReference type="InterPro" id="IPR001034">
    <property type="entry name" value="DeoR_HTH"/>
</dbReference>
<dbReference type="SMART" id="SM00420">
    <property type="entry name" value="HTH_DEOR"/>
    <property type="match status" value="1"/>
</dbReference>
<dbReference type="PROSITE" id="PS51000">
    <property type="entry name" value="HTH_DEOR_2"/>
    <property type="match status" value="1"/>
</dbReference>
<dbReference type="InterPro" id="IPR050313">
    <property type="entry name" value="Carb_Metab_HTH_regulators"/>
</dbReference>
<proteinExistence type="predicted"/>
<dbReference type="Proteomes" id="UP000649345">
    <property type="component" value="Unassembled WGS sequence"/>
</dbReference>
<reference evidence="4" key="1">
    <citation type="submission" date="2020-08" db="EMBL/GenBank/DDBJ databases">
        <title>Genome public.</title>
        <authorList>
            <person name="Liu C."/>
            <person name="Sun Q."/>
        </authorList>
    </citation>
    <scope>NUCLEOTIDE SEQUENCE</scope>
    <source>
        <strain evidence="4">NSJ-68</strain>
    </source>
</reference>
<dbReference type="PANTHER" id="PTHR30363">
    <property type="entry name" value="HTH-TYPE TRANSCRIPTIONAL REGULATOR SRLR-RELATED"/>
    <property type="match status" value="1"/>
</dbReference>
<dbReference type="SUPFAM" id="SSF100950">
    <property type="entry name" value="NagB/RpiA/CoA transferase-like"/>
    <property type="match status" value="1"/>
</dbReference>
<organism evidence="4 5">
    <name type="scientific">Anaerosacchariphilus hominis</name>
    <dbReference type="NCBI Taxonomy" id="2763017"/>
    <lineage>
        <taxon>Bacteria</taxon>
        <taxon>Bacillati</taxon>
        <taxon>Bacillota</taxon>
        <taxon>Clostridia</taxon>
        <taxon>Lachnospirales</taxon>
        <taxon>Lachnospiraceae</taxon>
        <taxon>Anaerosacchariphilus</taxon>
    </lineage>
</organism>
<dbReference type="AlphaFoldDB" id="A0A923LBB0"/>
<evidence type="ECO:0000256" key="2">
    <source>
        <dbReference type="ARBA" id="ARBA00023163"/>
    </source>
</evidence>
<dbReference type="InterPro" id="IPR037171">
    <property type="entry name" value="NagB/RpiA_transferase-like"/>
</dbReference>
<feature type="domain" description="HTH deoR-type" evidence="3">
    <location>
        <begin position="8"/>
        <end position="63"/>
    </location>
</feature>
<dbReference type="Gene3D" id="3.40.50.1360">
    <property type="match status" value="1"/>
</dbReference>
<keyword evidence="1" id="KW-0805">Transcription regulation</keyword>
<sequence>MADSKLKIDIRRNKILERLRETGVVRVTELSRELGVTPVTVRTDLASLEQDGYLDRVQGGAVVKERMTEVQETPAKGTEEKLAIAAETVRQIPDGSTLFINSGTTTRYVATALKQRKGINIVTNSMAVVAELGDVSGIHVILLGGECNAQYGYTYGEDAKAQLGRYRADLAILSVDGVSVEAGITTFHADEAMIDKMMMERSGKTMIVADHSKIGRAGFTCLAQISQGVELVTDGGCDKEKVARLEAQGLRTTVV</sequence>
<dbReference type="Gene3D" id="1.10.10.10">
    <property type="entry name" value="Winged helix-like DNA-binding domain superfamily/Winged helix DNA-binding domain"/>
    <property type="match status" value="1"/>
</dbReference>
<evidence type="ECO:0000259" key="3">
    <source>
        <dbReference type="PROSITE" id="PS51000"/>
    </source>
</evidence>
<keyword evidence="5" id="KW-1185">Reference proteome</keyword>
<dbReference type="EMBL" id="JACOOR010000003">
    <property type="protein sequence ID" value="MBC5659359.1"/>
    <property type="molecule type" value="Genomic_DNA"/>
</dbReference>
<dbReference type="SUPFAM" id="SSF46785">
    <property type="entry name" value="Winged helix' DNA-binding domain"/>
    <property type="match status" value="1"/>
</dbReference>
<protein>
    <submittedName>
        <fullName evidence="4">DeoR/GlpR transcriptional regulator</fullName>
    </submittedName>
</protein>
<accession>A0A923LBB0</accession>